<name>A0ABR4D5G0_9PEZI</name>
<feature type="coiled-coil region" evidence="1">
    <location>
        <begin position="502"/>
        <end position="536"/>
    </location>
</feature>
<keyword evidence="4" id="KW-1185">Reference proteome</keyword>
<organism evidence="3 4">
    <name type="scientific">Remersonia thermophila</name>
    <dbReference type="NCBI Taxonomy" id="72144"/>
    <lineage>
        <taxon>Eukaryota</taxon>
        <taxon>Fungi</taxon>
        <taxon>Dikarya</taxon>
        <taxon>Ascomycota</taxon>
        <taxon>Pezizomycotina</taxon>
        <taxon>Sordariomycetes</taxon>
        <taxon>Sordariomycetidae</taxon>
        <taxon>Sordariales</taxon>
        <taxon>Sordariales incertae sedis</taxon>
        <taxon>Remersonia</taxon>
    </lineage>
</organism>
<evidence type="ECO:0000313" key="3">
    <source>
        <dbReference type="EMBL" id="KAL2265565.1"/>
    </source>
</evidence>
<feature type="coiled-coil region" evidence="1">
    <location>
        <begin position="126"/>
        <end position="235"/>
    </location>
</feature>
<evidence type="ECO:0000256" key="1">
    <source>
        <dbReference type="SAM" id="Coils"/>
    </source>
</evidence>
<evidence type="ECO:0000313" key="4">
    <source>
        <dbReference type="Proteomes" id="UP001600064"/>
    </source>
</evidence>
<feature type="compositionally biased region" description="Polar residues" evidence="2">
    <location>
        <begin position="1"/>
        <end position="10"/>
    </location>
</feature>
<feature type="coiled-coil region" evidence="1">
    <location>
        <begin position="335"/>
        <end position="376"/>
    </location>
</feature>
<sequence>MAYTGRTSDAYSRRPTDDRRRDLMPSEDERRRSISAAAQLLQRKVSTSSLPGVERGGASETPMGLFKNYADAVSDWAWLKSEKDTLDKVLKQRKAEYERSMAKHAELFPSVPELQNMHLKKHLDHRASLDAQIHKAQRRVDSLAESLERIIADKPRAPTVGPSQPDVDRIQAEIAALRSTLEKIESDRARERKKSELESNRRLEEMKQAMRLEMKQQLEDAVKDIQKDMSEKIAKAVNASKDETHGGVKRIEDQLLTMRAGFHKFQEEFQQSQDDTRVKLAKQQKDLEAAKSGLSKTEITALLQTETSPLKSSISGLTTNISELSSLVNALSGERASDAKDIARLRNRLAEADRKMEEHEIKLSSLDMEALDLAAEMSIGFPELLRKVDSLQSKVGAAPGDVDEKVFKVQSRLDAIPGEIDKKQEELFGKVQAYVGKVGSLLGAQVDEVRKDVTGTKKRVEALETSSAAKPSLRCGGDASSLSTQDHATTPGSESAPSDAMAAVIKTNVEAFNAAIEALRNENARLSERISKLMYDQQELQGLASRSQGLAAEVDTVRHSVLVLSARFDNLSTRGLAEHMIAYLRHLYPESDQLVADIKLLKEQLDQVGARVGSVETELRDFKDGIDGLDGGPGPFWSGNGVAGREHSENWMQAGAKRKRLDSLTGGPARPVVGGFR</sequence>
<feature type="compositionally biased region" description="Polar residues" evidence="2">
    <location>
        <begin position="480"/>
        <end position="496"/>
    </location>
</feature>
<evidence type="ECO:0000256" key="2">
    <source>
        <dbReference type="SAM" id="MobiDB-lite"/>
    </source>
</evidence>
<feature type="region of interest" description="Disordered" evidence="2">
    <location>
        <begin position="1"/>
        <end position="32"/>
    </location>
</feature>
<reference evidence="3 4" key="1">
    <citation type="journal article" date="2024" name="Commun. Biol.">
        <title>Comparative genomic analysis of thermophilic fungi reveals convergent evolutionary adaptations and gene losses.</title>
        <authorList>
            <person name="Steindorff A.S."/>
            <person name="Aguilar-Pontes M.V."/>
            <person name="Robinson A.J."/>
            <person name="Andreopoulos B."/>
            <person name="LaButti K."/>
            <person name="Kuo A."/>
            <person name="Mondo S."/>
            <person name="Riley R."/>
            <person name="Otillar R."/>
            <person name="Haridas S."/>
            <person name="Lipzen A."/>
            <person name="Grimwood J."/>
            <person name="Schmutz J."/>
            <person name="Clum A."/>
            <person name="Reid I.D."/>
            <person name="Moisan M.C."/>
            <person name="Butler G."/>
            <person name="Nguyen T.T.M."/>
            <person name="Dewar K."/>
            <person name="Conant G."/>
            <person name="Drula E."/>
            <person name="Henrissat B."/>
            <person name="Hansel C."/>
            <person name="Singer S."/>
            <person name="Hutchinson M.I."/>
            <person name="de Vries R.P."/>
            <person name="Natvig D.O."/>
            <person name="Powell A.J."/>
            <person name="Tsang A."/>
            <person name="Grigoriev I.V."/>
        </authorList>
    </citation>
    <scope>NUCLEOTIDE SEQUENCE [LARGE SCALE GENOMIC DNA]</scope>
    <source>
        <strain evidence="3 4">ATCC 22073</strain>
    </source>
</reference>
<proteinExistence type="predicted"/>
<dbReference type="GeneID" id="98128045"/>
<dbReference type="EMBL" id="JAZGUE010000006">
    <property type="protein sequence ID" value="KAL2265565.1"/>
    <property type="molecule type" value="Genomic_DNA"/>
</dbReference>
<gene>
    <name evidence="3" type="ORF">VTJ83DRAFT_6665</name>
</gene>
<feature type="region of interest" description="Disordered" evidence="2">
    <location>
        <begin position="464"/>
        <end position="498"/>
    </location>
</feature>
<keyword evidence="1" id="KW-0175">Coiled coil</keyword>
<dbReference type="PANTHER" id="PTHR45615">
    <property type="entry name" value="MYOSIN HEAVY CHAIN, NON-MUSCLE"/>
    <property type="match status" value="1"/>
</dbReference>
<comment type="caution">
    <text evidence="3">The sequence shown here is derived from an EMBL/GenBank/DDBJ whole genome shotgun (WGS) entry which is preliminary data.</text>
</comment>
<feature type="compositionally biased region" description="Basic and acidic residues" evidence="2">
    <location>
        <begin position="11"/>
        <end position="32"/>
    </location>
</feature>
<dbReference type="Proteomes" id="UP001600064">
    <property type="component" value="Unassembled WGS sequence"/>
</dbReference>
<protein>
    <recommendedName>
        <fullName evidence="5">Paramyosin</fullName>
    </recommendedName>
</protein>
<accession>A0ABR4D5G0</accession>
<dbReference type="RefSeq" id="XP_070864292.1">
    <property type="nucleotide sequence ID" value="XM_071013401.1"/>
</dbReference>
<dbReference type="PANTHER" id="PTHR45615:SF80">
    <property type="entry name" value="GRIP DOMAIN-CONTAINING PROTEIN"/>
    <property type="match status" value="1"/>
</dbReference>
<evidence type="ECO:0008006" key="5">
    <source>
        <dbReference type="Google" id="ProtNLM"/>
    </source>
</evidence>